<evidence type="ECO:0000313" key="2">
    <source>
        <dbReference type="EMBL" id="KDR76987.1"/>
    </source>
</evidence>
<dbReference type="HOGENOM" id="CLU_1235093_0_0_1"/>
<dbReference type="Proteomes" id="UP000027222">
    <property type="component" value="Unassembled WGS sequence"/>
</dbReference>
<feature type="region of interest" description="Disordered" evidence="1">
    <location>
        <begin position="1"/>
        <end position="71"/>
    </location>
</feature>
<protein>
    <submittedName>
        <fullName evidence="2">Uncharacterized protein</fullName>
    </submittedName>
</protein>
<proteinExistence type="predicted"/>
<reference evidence="3" key="1">
    <citation type="journal article" date="2014" name="Proc. Natl. Acad. Sci. U.S.A.">
        <title>Extensive sampling of basidiomycete genomes demonstrates inadequacy of the white-rot/brown-rot paradigm for wood decay fungi.</title>
        <authorList>
            <person name="Riley R."/>
            <person name="Salamov A.A."/>
            <person name="Brown D.W."/>
            <person name="Nagy L.G."/>
            <person name="Floudas D."/>
            <person name="Held B.W."/>
            <person name="Levasseur A."/>
            <person name="Lombard V."/>
            <person name="Morin E."/>
            <person name="Otillar R."/>
            <person name="Lindquist E.A."/>
            <person name="Sun H."/>
            <person name="LaButti K.M."/>
            <person name="Schmutz J."/>
            <person name="Jabbour D."/>
            <person name="Luo H."/>
            <person name="Baker S.E."/>
            <person name="Pisabarro A.G."/>
            <person name="Walton J.D."/>
            <person name="Blanchette R.A."/>
            <person name="Henrissat B."/>
            <person name="Martin F."/>
            <person name="Cullen D."/>
            <person name="Hibbett D.S."/>
            <person name="Grigoriev I.V."/>
        </authorList>
    </citation>
    <scope>NUCLEOTIDE SEQUENCE [LARGE SCALE GENOMIC DNA]</scope>
    <source>
        <strain evidence="3">CBS 339.88</strain>
    </source>
</reference>
<accession>A0A067T3V9</accession>
<dbReference type="AlphaFoldDB" id="A0A067T3V9"/>
<feature type="region of interest" description="Disordered" evidence="1">
    <location>
        <begin position="103"/>
        <end position="146"/>
    </location>
</feature>
<sequence>MASHEEVKTAQPMVDDLGTPRGELSSKFLRKTKFHRPPIASGDPETSENTSAAVNTDNSSSEPPNSINRTKHLLNASVESFVKDNPAVSTALSSLKLMNSSAHSPQISHATSPPVTDDNTSISSSPRSDFTPDPVIKPPAEATPDLSFPFSPEDLDQAKSLVLDLLGWGVDPEYLITSGVSPVAIFRIFNDLNLQLPTNLEVSEDLKALAYSWAPPSDFSELAE</sequence>
<name>A0A067T3V9_GALM3</name>
<dbReference type="OrthoDB" id="3270652at2759"/>
<evidence type="ECO:0000313" key="3">
    <source>
        <dbReference type="Proteomes" id="UP000027222"/>
    </source>
</evidence>
<keyword evidence="3" id="KW-1185">Reference proteome</keyword>
<dbReference type="STRING" id="685588.A0A067T3V9"/>
<dbReference type="EMBL" id="KL142377">
    <property type="protein sequence ID" value="KDR76987.1"/>
    <property type="molecule type" value="Genomic_DNA"/>
</dbReference>
<organism evidence="2 3">
    <name type="scientific">Galerina marginata (strain CBS 339.88)</name>
    <dbReference type="NCBI Taxonomy" id="685588"/>
    <lineage>
        <taxon>Eukaryota</taxon>
        <taxon>Fungi</taxon>
        <taxon>Dikarya</taxon>
        <taxon>Basidiomycota</taxon>
        <taxon>Agaricomycotina</taxon>
        <taxon>Agaricomycetes</taxon>
        <taxon>Agaricomycetidae</taxon>
        <taxon>Agaricales</taxon>
        <taxon>Agaricineae</taxon>
        <taxon>Strophariaceae</taxon>
        <taxon>Galerina</taxon>
    </lineage>
</organism>
<gene>
    <name evidence="2" type="ORF">GALMADRAFT_225142</name>
</gene>
<feature type="compositionally biased region" description="Polar residues" evidence="1">
    <location>
        <begin position="103"/>
        <end position="128"/>
    </location>
</feature>
<evidence type="ECO:0000256" key="1">
    <source>
        <dbReference type="SAM" id="MobiDB-lite"/>
    </source>
</evidence>
<feature type="compositionally biased region" description="Polar residues" evidence="1">
    <location>
        <begin position="47"/>
        <end position="68"/>
    </location>
</feature>